<dbReference type="STRING" id="1129374.AJE_14645"/>
<dbReference type="InterPro" id="IPR039426">
    <property type="entry name" value="TonB-dep_rcpt-like"/>
</dbReference>
<dbReference type="InterPro" id="IPR000531">
    <property type="entry name" value="Beta-barrel_TonB"/>
</dbReference>
<evidence type="ECO:0000256" key="9">
    <source>
        <dbReference type="ARBA" id="ARBA00023237"/>
    </source>
</evidence>
<keyword evidence="2 10" id="KW-0813">Transport</keyword>
<keyword evidence="4 10" id="KW-0812">Transmembrane</keyword>
<keyword evidence="5 12" id="KW-0732">Signal</keyword>
<comment type="caution">
    <text evidence="15">The sequence shown here is derived from an EMBL/GenBank/DDBJ whole genome shotgun (WGS) entry which is preliminary data.</text>
</comment>
<dbReference type="PATRIC" id="fig|1129374.4.peg.2899"/>
<dbReference type="Gene3D" id="2.40.170.20">
    <property type="entry name" value="TonB-dependent receptor, beta-barrel domain"/>
    <property type="match status" value="1"/>
</dbReference>
<dbReference type="Gene3D" id="2.170.130.10">
    <property type="entry name" value="TonB-dependent receptor, plug domain"/>
    <property type="match status" value="1"/>
</dbReference>
<organism evidence="15 16">
    <name type="scientific">Alishewanella jeotgali KCTC 22429</name>
    <dbReference type="NCBI Taxonomy" id="1129374"/>
    <lineage>
        <taxon>Bacteria</taxon>
        <taxon>Pseudomonadati</taxon>
        <taxon>Pseudomonadota</taxon>
        <taxon>Gammaproteobacteria</taxon>
        <taxon>Alteromonadales</taxon>
        <taxon>Alteromonadaceae</taxon>
        <taxon>Alishewanella</taxon>
    </lineage>
</organism>
<feature type="domain" description="TonB-dependent receptor-like beta-barrel" evidence="13">
    <location>
        <begin position="214"/>
        <end position="564"/>
    </location>
</feature>
<dbReference type="RefSeq" id="WP_008951489.1">
    <property type="nucleotide sequence ID" value="NZ_AHTH01000048.1"/>
</dbReference>
<evidence type="ECO:0000256" key="11">
    <source>
        <dbReference type="RuleBase" id="RU003357"/>
    </source>
</evidence>
<evidence type="ECO:0000256" key="1">
    <source>
        <dbReference type="ARBA" id="ARBA00004571"/>
    </source>
</evidence>
<dbReference type="Pfam" id="PF07715">
    <property type="entry name" value="Plug"/>
    <property type="match status" value="1"/>
</dbReference>
<dbReference type="SUPFAM" id="SSF56935">
    <property type="entry name" value="Porins"/>
    <property type="match status" value="1"/>
</dbReference>
<keyword evidence="3 10" id="KW-1134">Transmembrane beta strand</keyword>
<evidence type="ECO:0000256" key="5">
    <source>
        <dbReference type="ARBA" id="ARBA00022729"/>
    </source>
</evidence>
<dbReference type="InterPro" id="IPR012910">
    <property type="entry name" value="Plug_dom"/>
</dbReference>
<keyword evidence="8 10" id="KW-0472">Membrane</keyword>
<dbReference type="Pfam" id="PF00593">
    <property type="entry name" value="TonB_dep_Rec_b-barrel"/>
    <property type="match status" value="1"/>
</dbReference>
<dbReference type="InterPro" id="IPR036942">
    <property type="entry name" value="Beta-barrel_TonB_sf"/>
</dbReference>
<dbReference type="AlphaFoldDB" id="H3ZHS1"/>
<evidence type="ECO:0000259" key="14">
    <source>
        <dbReference type="Pfam" id="PF07715"/>
    </source>
</evidence>
<keyword evidence="6" id="KW-0406">Ion transport</keyword>
<dbReference type="PANTHER" id="PTHR30069">
    <property type="entry name" value="TONB-DEPENDENT OUTER MEMBRANE RECEPTOR"/>
    <property type="match status" value="1"/>
</dbReference>
<evidence type="ECO:0000256" key="12">
    <source>
        <dbReference type="SAM" id="SignalP"/>
    </source>
</evidence>
<evidence type="ECO:0000256" key="4">
    <source>
        <dbReference type="ARBA" id="ARBA00022692"/>
    </source>
</evidence>
<dbReference type="GO" id="GO:0006811">
    <property type="term" value="P:monoatomic ion transport"/>
    <property type="evidence" value="ECO:0007669"/>
    <property type="project" value="UniProtKB-KW"/>
</dbReference>
<evidence type="ECO:0000259" key="13">
    <source>
        <dbReference type="Pfam" id="PF00593"/>
    </source>
</evidence>
<comment type="subcellular location">
    <subcellularLocation>
        <location evidence="1 10">Cell outer membrane</location>
        <topology evidence="1 10">Multi-pass membrane protein</topology>
    </subcellularLocation>
</comment>
<evidence type="ECO:0000256" key="3">
    <source>
        <dbReference type="ARBA" id="ARBA00022452"/>
    </source>
</evidence>
<evidence type="ECO:0000256" key="7">
    <source>
        <dbReference type="ARBA" id="ARBA00023077"/>
    </source>
</evidence>
<dbReference type="CDD" id="cd01347">
    <property type="entry name" value="ligand_gated_channel"/>
    <property type="match status" value="1"/>
</dbReference>
<dbReference type="eggNOG" id="COG4206">
    <property type="taxonomic scope" value="Bacteria"/>
</dbReference>
<evidence type="ECO:0000256" key="6">
    <source>
        <dbReference type="ARBA" id="ARBA00023065"/>
    </source>
</evidence>
<feature type="chain" id="PRO_5003592383" evidence="12">
    <location>
        <begin position="22"/>
        <end position="591"/>
    </location>
</feature>
<evidence type="ECO:0000256" key="8">
    <source>
        <dbReference type="ARBA" id="ARBA00023136"/>
    </source>
</evidence>
<keyword evidence="7 11" id="KW-0798">TonB box</keyword>
<evidence type="ECO:0000313" key="15">
    <source>
        <dbReference type="EMBL" id="EHR39927.1"/>
    </source>
</evidence>
<evidence type="ECO:0000313" key="16">
    <source>
        <dbReference type="Proteomes" id="UP000012046"/>
    </source>
</evidence>
<dbReference type="GO" id="GO:0015889">
    <property type="term" value="P:cobalamin transport"/>
    <property type="evidence" value="ECO:0007669"/>
    <property type="project" value="TreeGrafter"/>
</dbReference>
<dbReference type="GO" id="GO:0009279">
    <property type="term" value="C:cell outer membrane"/>
    <property type="evidence" value="ECO:0007669"/>
    <property type="project" value="UniProtKB-SubCell"/>
</dbReference>
<proteinExistence type="inferred from homology"/>
<dbReference type="InterPro" id="IPR037066">
    <property type="entry name" value="Plug_dom_sf"/>
</dbReference>
<reference evidence="15 16" key="1">
    <citation type="journal article" date="2012" name="J. Bacteriol.">
        <title>Genome Sequence of Extracellular-Protease-Producing Alishewanella jeotgali Isolated from Traditional Korean Fermented Seafood.</title>
        <authorList>
            <person name="Jung J."/>
            <person name="Chun J."/>
            <person name="Park W."/>
        </authorList>
    </citation>
    <scope>NUCLEOTIDE SEQUENCE [LARGE SCALE GENOMIC DNA]</scope>
    <source>
        <strain evidence="15 16">KCTC 22429</strain>
    </source>
</reference>
<protein>
    <submittedName>
        <fullName evidence="15">TonB-dependent Outer membrane receptor</fullName>
    </submittedName>
</protein>
<comment type="similarity">
    <text evidence="10 11">Belongs to the TonB-dependent receptor family.</text>
</comment>
<dbReference type="PROSITE" id="PS52016">
    <property type="entry name" value="TONB_DEPENDENT_REC_3"/>
    <property type="match status" value="1"/>
</dbReference>
<feature type="signal peptide" evidence="12">
    <location>
        <begin position="1"/>
        <end position="21"/>
    </location>
</feature>
<accession>H3ZHS1</accession>
<evidence type="ECO:0000256" key="2">
    <source>
        <dbReference type="ARBA" id="ARBA00022448"/>
    </source>
</evidence>
<feature type="domain" description="TonB-dependent receptor plug" evidence="14">
    <location>
        <begin position="39"/>
        <end position="144"/>
    </location>
</feature>
<evidence type="ECO:0000256" key="10">
    <source>
        <dbReference type="PROSITE-ProRule" id="PRU01360"/>
    </source>
</evidence>
<sequence>MLQFRLAAPLLLTLCSATTMAESVERINIHASRTALAEADVLASISVLEREDILARQAADLPALLAQLPGINLSRDGGRGQSTGLYLRGGNTGYTLVLIDGVRAGSATTGAKALSMVPLELIERIEVIRGPRAAWYGADALAGVIVISTRQGQGAELQLNAGSYGQAAADLALGQQLGALQLNSAFGYSRADGFDVRDGLDPDRDGYQQRFAKFAAALTTVAGDFNAQFDINSGTYQYDTAWGTEDQGDVLHRSYIFGWQYAADQLQQQAQLSRSLDDETSFGPDSRSPFVTEREEFNYQANLALSEALNWLAGVNWYSEDVQRSGVGYLESRRINRALFSGVHLKQDSWLLEGSTRRDLTDQYGANNTWQLAAGYRFAEHWLVRTSRGAAFKAPTFNDLYYPGSGNAELAPERSIADEIAVSYQVANGGFELAWFETQVQDLIQFDMTSFRPENISRARLSGVEFAVTAELGSLTQQLAYTLLNTKNQLSGQRLVRRPKHTLHWRLEQQWQALSAFVTADYQSDTYQGDFASRSELGGFTLWGLGLAYQLQPALTLRAKVDNLLDKQYQTSDGYNTAGVNLNLSLQYRLF</sequence>
<gene>
    <name evidence="15" type="ORF">AJE_14645</name>
</gene>
<keyword evidence="9 10" id="KW-0998">Cell outer membrane</keyword>
<keyword evidence="16" id="KW-1185">Reference proteome</keyword>
<name>H3ZHS1_9ALTE</name>
<dbReference type="Proteomes" id="UP000012046">
    <property type="component" value="Unassembled WGS sequence"/>
</dbReference>
<keyword evidence="15" id="KW-0675">Receptor</keyword>
<dbReference type="EMBL" id="AHTH01000048">
    <property type="protein sequence ID" value="EHR39927.1"/>
    <property type="molecule type" value="Genomic_DNA"/>
</dbReference>
<dbReference type="PANTHER" id="PTHR30069:SF53">
    <property type="entry name" value="COLICIN I RECEPTOR-RELATED"/>
    <property type="match status" value="1"/>
</dbReference>